<dbReference type="EC" id="2.3.1.259" evidence="7"/>
<dbReference type="InterPro" id="IPR016181">
    <property type="entry name" value="Acyl_CoA_acyltransferase"/>
</dbReference>
<evidence type="ECO:0000313" key="12">
    <source>
        <dbReference type="EMBL" id="AFK41559.1"/>
    </source>
</evidence>
<evidence type="ECO:0000256" key="10">
    <source>
        <dbReference type="ARBA" id="ARBA00048848"/>
    </source>
</evidence>
<evidence type="ECO:0000256" key="4">
    <source>
        <dbReference type="ARBA" id="ARBA00022853"/>
    </source>
</evidence>
<feature type="domain" description="N-acetyltransferase" evidence="11">
    <location>
        <begin position="12"/>
        <end position="185"/>
    </location>
</feature>
<name>I3SMR7_LOTJA</name>
<dbReference type="InterPro" id="IPR045141">
    <property type="entry name" value="NAA60-like"/>
</dbReference>
<dbReference type="GO" id="GO:0120518">
    <property type="term" value="F:protein N-terminal-methionine acetyltransferase activity"/>
    <property type="evidence" value="ECO:0007669"/>
    <property type="project" value="UniProtKB-EC"/>
</dbReference>
<evidence type="ECO:0000259" key="11">
    <source>
        <dbReference type="PROSITE" id="PS51186"/>
    </source>
</evidence>
<dbReference type="SUPFAM" id="SSF55729">
    <property type="entry name" value="Acyl-CoA N-acyltransferases (Nat)"/>
    <property type="match status" value="1"/>
</dbReference>
<evidence type="ECO:0000256" key="9">
    <source>
        <dbReference type="ARBA" id="ARBA00048017"/>
    </source>
</evidence>
<evidence type="ECO:0000256" key="5">
    <source>
        <dbReference type="ARBA" id="ARBA00023315"/>
    </source>
</evidence>
<reference evidence="12" key="1">
    <citation type="submission" date="2012-05" db="EMBL/GenBank/DDBJ databases">
        <authorList>
            <person name="Krishnakumar V."/>
            <person name="Cheung F."/>
            <person name="Xiao Y."/>
            <person name="Chan A."/>
            <person name="Moskal W.A."/>
            <person name="Town C.D."/>
        </authorList>
    </citation>
    <scope>NUCLEOTIDE SEQUENCE</scope>
</reference>
<evidence type="ECO:0000256" key="2">
    <source>
        <dbReference type="ARBA" id="ARBA00022679"/>
    </source>
</evidence>
<keyword evidence="4" id="KW-0156">Chromatin regulator</keyword>
<dbReference type="EC" id="2.3.1.48" evidence="1"/>
<comment type="similarity">
    <text evidence="6">Belongs to the acetyltransferase family. NAA60 subfamily.</text>
</comment>
<dbReference type="PROSITE" id="PS51186">
    <property type="entry name" value="GNAT"/>
    <property type="match status" value="1"/>
</dbReference>
<protein>
    <recommendedName>
        <fullName evidence="8">N-alpha-acetyltransferase 60</fullName>
        <ecNumber evidence="7">2.3.1.259</ecNumber>
        <ecNumber evidence="1">2.3.1.48</ecNumber>
    </recommendedName>
</protein>
<dbReference type="InterPro" id="IPR000182">
    <property type="entry name" value="GNAT_dom"/>
</dbReference>
<dbReference type="CDD" id="cd04301">
    <property type="entry name" value="NAT_SF"/>
    <property type="match status" value="1"/>
</dbReference>
<evidence type="ECO:0000256" key="3">
    <source>
        <dbReference type="ARBA" id="ARBA00022829"/>
    </source>
</evidence>
<accession>I3SMR7</accession>
<proteinExistence type="evidence at transcript level"/>
<evidence type="ECO:0000256" key="6">
    <source>
        <dbReference type="ARBA" id="ARBA00025774"/>
    </source>
</evidence>
<keyword evidence="2" id="KW-0808">Transferase</keyword>
<sequence>MVNPKVSGHSKICYRPIRPSDIDILEHIHGRLFPIRYENAFFQDVVNGQDIVSWGAVDRSRPDGQSDELIGFVTARVVLAKESGIVDMLGYDSAKTDQTLVYVLTLGVVEAYRSHGIASSLIREVINYASSIPTCRAVYLHVISYNIAAINLYKKMSFKCVRRLQGFYLINGRHYDSFLFLYYVNGGRSPCSPLTVLSISNFRELLSAIVSYMRSGFKSVTARLCKNEGKKISRRAKCKESYTLMSATHNKRNGAVECTGYECV</sequence>
<dbReference type="EMBL" id="BT141765">
    <property type="protein sequence ID" value="AFK41559.1"/>
    <property type="molecule type" value="mRNA"/>
</dbReference>
<dbReference type="GO" id="GO:0004402">
    <property type="term" value="F:histone acetyltransferase activity"/>
    <property type="evidence" value="ECO:0007669"/>
    <property type="project" value="TreeGrafter"/>
</dbReference>
<keyword evidence="3" id="KW-0159">Chromosome partition</keyword>
<evidence type="ECO:0000256" key="7">
    <source>
        <dbReference type="ARBA" id="ARBA00026111"/>
    </source>
</evidence>
<dbReference type="GO" id="GO:0007059">
    <property type="term" value="P:chromosome segregation"/>
    <property type="evidence" value="ECO:0007669"/>
    <property type="project" value="UniProtKB-KW"/>
</dbReference>
<comment type="catalytic activity">
    <reaction evidence="9">
        <text>L-lysyl-[protein] + acetyl-CoA = N(6)-acetyl-L-lysyl-[protein] + CoA + H(+)</text>
        <dbReference type="Rhea" id="RHEA:45948"/>
        <dbReference type="Rhea" id="RHEA-COMP:9752"/>
        <dbReference type="Rhea" id="RHEA-COMP:10731"/>
        <dbReference type="ChEBI" id="CHEBI:15378"/>
        <dbReference type="ChEBI" id="CHEBI:29969"/>
        <dbReference type="ChEBI" id="CHEBI:57287"/>
        <dbReference type="ChEBI" id="CHEBI:57288"/>
        <dbReference type="ChEBI" id="CHEBI:61930"/>
        <dbReference type="EC" id="2.3.1.48"/>
    </reaction>
</comment>
<comment type="catalytic activity">
    <reaction evidence="10">
        <text>N-terminal L-methionyl-[transmembrane protein] + acetyl-CoA = N-terminal N(alpha)-acetyl-L-methionyl-[transmembrane protein] + CoA + H(+)</text>
        <dbReference type="Rhea" id="RHEA:50604"/>
        <dbReference type="Rhea" id="RHEA-COMP:12745"/>
        <dbReference type="Rhea" id="RHEA-COMP:12746"/>
        <dbReference type="ChEBI" id="CHEBI:15378"/>
        <dbReference type="ChEBI" id="CHEBI:57287"/>
        <dbReference type="ChEBI" id="CHEBI:57288"/>
        <dbReference type="ChEBI" id="CHEBI:64731"/>
        <dbReference type="ChEBI" id="CHEBI:133414"/>
        <dbReference type="EC" id="2.3.1.259"/>
    </reaction>
</comment>
<evidence type="ECO:0000256" key="8">
    <source>
        <dbReference type="ARBA" id="ARBA00026144"/>
    </source>
</evidence>
<dbReference type="PANTHER" id="PTHR14744:SF15">
    <property type="entry name" value="N-ALPHA-ACETYLTRANSFERASE 60"/>
    <property type="match status" value="1"/>
</dbReference>
<keyword evidence="5" id="KW-0012">Acyltransferase</keyword>
<dbReference type="Gene3D" id="3.40.630.30">
    <property type="match status" value="1"/>
</dbReference>
<dbReference type="AlphaFoldDB" id="I3SMR7"/>
<dbReference type="Pfam" id="PF00583">
    <property type="entry name" value="Acetyltransf_1"/>
    <property type="match status" value="1"/>
</dbReference>
<evidence type="ECO:0000256" key="1">
    <source>
        <dbReference type="ARBA" id="ARBA00013184"/>
    </source>
</evidence>
<dbReference type="GO" id="GO:0000139">
    <property type="term" value="C:Golgi membrane"/>
    <property type="evidence" value="ECO:0007669"/>
    <property type="project" value="TreeGrafter"/>
</dbReference>
<organism evidence="12">
    <name type="scientific">Lotus japonicus</name>
    <name type="common">Lotus corniculatus var. japonicus</name>
    <dbReference type="NCBI Taxonomy" id="34305"/>
    <lineage>
        <taxon>Eukaryota</taxon>
        <taxon>Viridiplantae</taxon>
        <taxon>Streptophyta</taxon>
        <taxon>Embryophyta</taxon>
        <taxon>Tracheophyta</taxon>
        <taxon>Spermatophyta</taxon>
        <taxon>Magnoliopsida</taxon>
        <taxon>eudicotyledons</taxon>
        <taxon>Gunneridae</taxon>
        <taxon>Pentapetalae</taxon>
        <taxon>rosids</taxon>
        <taxon>fabids</taxon>
        <taxon>Fabales</taxon>
        <taxon>Fabaceae</taxon>
        <taxon>Papilionoideae</taxon>
        <taxon>50 kb inversion clade</taxon>
        <taxon>NPAAA clade</taxon>
        <taxon>Hologalegina</taxon>
        <taxon>robinioid clade</taxon>
        <taxon>Loteae</taxon>
        <taxon>Lotus</taxon>
    </lineage>
</organism>
<dbReference type="PANTHER" id="PTHR14744">
    <property type="entry name" value="N-ALPHA-ACETYLTRANSFERASE 60"/>
    <property type="match status" value="1"/>
</dbReference>
<dbReference type="FunFam" id="3.40.630.30:FF:000041">
    <property type="entry name" value="Histone acetyltransferase MCC1 isoform A"/>
    <property type="match status" value="1"/>
</dbReference>